<sequence>MKTIILLSVFILTFAKGQVPGTQDMSFGTNGKTEYLYDPASVKGFHGYTMNILPDNRFFVGGVSNWGCSSNQYYTGVLTKFTSNGIPDTSFGQNGANGNFGVITEIQPASDGNYLIINQYANLTKINAAGNPVTSWGTNGSISLPYEQTIRDWKETSTHEIIMTTVKRNYDNKLYTTLYKFNPDGSVQTAFGNNGKIEFGTSPNWILTNVNIDNDGNYIFTGKKTIGATYGDANIVVYKTNPQGLPIATFGTNGSLTITNYIAYDNKQHFSFLTPDNSIVISTIGKMGPASNNRCLIMKILANGTLDSNFNNGFKYTSNYMEPISSYYIDNSFYIVGEMGNISYMIGKINSSGNVDNTYNSGGYITIPRLTGNHNGTRTMLHGDKIILAETMDNFYCAQSNWKLVMRRFSFDSFTPLSTNETTFTKNINIYPNPADNRIFLEGFDRRIELVSIDGKKIKADLKDEGKTISMDISHLIKGMYIITGKNSNGKIVSKKFFKN</sequence>
<name>A0AAU6WPF2_9FLAO</name>
<evidence type="ECO:0000313" key="4">
    <source>
        <dbReference type="Proteomes" id="UP001463665"/>
    </source>
</evidence>
<accession>A0AAU6WPF2</accession>
<gene>
    <name evidence="3" type="ORF">AAFP95_02280</name>
</gene>
<dbReference type="InterPro" id="IPR026444">
    <property type="entry name" value="Secre_tail"/>
</dbReference>
<organism evidence="3 4">
    <name type="scientific">Chryseobacterium endophyticum</name>
    <dbReference type="NCBI Taxonomy" id="1854762"/>
    <lineage>
        <taxon>Bacteria</taxon>
        <taxon>Pseudomonadati</taxon>
        <taxon>Bacteroidota</taxon>
        <taxon>Flavobacteriia</taxon>
        <taxon>Flavobacteriales</taxon>
        <taxon>Weeksellaceae</taxon>
        <taxon>Chryseobacterium group</taxon>
        <taxon>Chryseobacterium</taxon>
    </lineage>
</organism>
<dbReference type="Proteomes" id="UP001463665">
    <property type="component" value="Chromosome"/>
</dbReference>
<dbReference type="Gene3D" id="2.80.10.50">
    <property type="match status" value="2"/>
</dbReference>
<dbReference type="AlphaFoldDB" id="A0AAU6WPF2"/>
<dbReference type="NCBIfam" id="TIGR02608">
    <property type="entry name" value="delta_60_rpt"/>
    <property type="match status" value="2"/>
</dbReference>
<dbReference type="RefSeq" id="WP_345766821.1">
    <property type="nucleotide sequence ID" value="NZ_CP154834.1"/>
</dbReference>
<keyword evidence="1" id="KW-0732">Signal</keyword>
<proteinExistence type="predicted"/>
<evidence type="ECO:0000313" key="3">
    <source>
        <dbReference type="EMBL" id="XAO74882.1"/>
    </source>
</evidence>
<dbReference type="EMBL" id="CP154834">
    <property type="protein sequence ID" value="XAO74882.1"/>
    <property type="molecule type" value="Genomic_DNA"/>
</dbReference>
<dbReference type="NCBIfam" id="TIGR04183">
    <property type="entry name" value="Por_Secre_tail"/>
    <property type="match status" value="1"/>
</dbReference>
<keyword evidence="4" id="KW-1185">Reference proteome</keyword>
<feature type="domain" description="Secretion system C-terminal sorting" evidence="2">
    <location>
        <begin position="430"/>
        <end position="497"/>
    </location>
</feature>
<protein>
    <submittedName>
        <fullName evidence="3">T9SS type A sorting domain-containing protein</fullName>
    </submittedName>
</protein>
<dbReference type="Pfam" id="PF18962">
    <property type="entry name" value="Por_Secre_tail"/>
    <property type="match status" value="1"/>
</dbReference>
<evidence type="ECO:0000256" key="1">
    <source>
        <dbReference type="ARBA" id="ARBA00022729"/>
    </source>
</evidence>
<reference evidence="3 4" key="1">
    <citation type="submission" date="2024-04" db="EMBL/GenBank/DDBJ databases">
        <title>Genome sequencing and assembly of rice foliar adapted Chryseobacterium endophyticum OsEnb-ALM-A6.</title>
        <authorList>
            <person name="Kumar S."/>
            <person name="Javed M."/>
            <person name="Chouhan V."/>
            <person name="Charishma K."/>
            <person name="Patel A."/>
            <person name="Kumar M."/>
            <person name="Sahu K.P."/>
            <person name="Kumar A."/>
        </authorList>
    </citation>
    <scope>NUCLEOTIDE SEQUENCE [LARGE SCALE GENOMIC DNA]</scope>
    <source>
        <strain evidence="3 4">OsEnb-ALM-A6</strain>
    </source>
</reference>
<evidence type="ECO:0000259" key="2">
    <source>
        <dbReference type="Pfam" id="PF18962"/>
    </source>
</evidence>
<dbReference type="InterPro" id="IPR013431">
    <property type="entry name" value="Delta_60_rpt"/>
</dbReference>